<dbReference type="GO" id="GO:0043248">
    <property type="term" value="P:proteasome assembly"/>
    <property type="evidence" value="ECO:0007669"/>
    <property type="project" value="InterPro"/>
</dbReference>
<dbReference type="PANTHER" id="PTHR33559">
    <property type="entry name" value="PROTEASOME ASSEMBLY CHAPERONE 4"/>
    <property type="match status" value="1"/>
</dbReference>
<reference evidence="1" key="1">
    <citation type="submission" date="2021-01" db="EMBL/GenBank/DDBJ databases">
        <title>Adiantum capillus-veneris genome.</title>
        <authorList>
            <person name="Fang Y."/>
            <person name="Liao Q."/>
        </authorList>
    </citation>
    <scope>NUCLEOTIDE SEQUENCE</scope>
    <source>
        <strain evidence="1">H3</strain>
        <tissue evidence="1">Leaf</tissue>
    </source>
</reference>
<name>A0A9D4UFS7_ADICA</name>
<gene>
    <name evidence="1" type="ORF">GOP47_0017666</name>
</gene>
<comment type="caution">
    <text evidence="1">The sequence shown here is derived from an EMBL/GenBank/DDBJ whole genome shotgun (WGS) entry which is preliminary data.</text>
</comment>
<organism evidence="1 2">
    <name type="scientific">Adiantum capillus-veneris</name>
    <name type="common">Maidenhair fern</name>
    <dbReference type="NCBI Taxonomy" id="13818"/>
    <lineage>
        <taxon>Eukaryota</taxon>
        <taxon>Viridiplantae</taxon>
        <taxon>Streptophyta</taxon>
        <taxon>Embryophyta</taxon>
        <taxon>Tracheophyta</taxon>
        <taxon>Polypodiopsida</taxon>
        <taxon>Polypodiidae</taxon>
        <taxon>Polypodiales</taxon>
        <taxon>Pteridineae</taxon>
        <taxon>Pteridaceae</taxon>
        <taxon>Vittarioideae</taxon>
        <taxon>Adiantum</taxon>
    </lineage>
</organism>
<evidence type="ECO:0000313" key="2">
    <source>
        <dbReference type="Proteomes" id="UP000886520"/>
    </source>
</evidence>
<dbReference type="EMBL" id="JABFUD020000017">
    <property type="protein sequence ID" value="KAI5067138.1"/>
    <property type="molecule type" value="Genomic_DNA"/>
</dbReference>
<evidence type="ECO:0000313" key="1">
    <source>
        <dbReference type="EMBL" id="KAI5067138.1"/>
    </source>
</evidence>
<dbReference type="PANTHER" id="PTHR33559:SF1">
    <property type="entry name" value="PROTEASOME ASSEMBLY CHAPERONE 4"/>
    <property type="match status" value="1"/>
</dbReference>
<dbReference type="AlphaFoldDB" id="A0A9D4UFS7"/>
<dbReference type="Proteomes" id="UP000886520">
    <property type="component" value="Chromosome 17"/>
</dbReference>
<protein>
    <recommendedName>
        <fullName evidence="3">Proteasome assembly chaperone 4</fullName>
    </recommendedName>
</protein>
<accession>A0A9D4UFS7</accession>
<keyword evidence="2" id="KW-1185">Reference proteome</keyword>
<dbReference type="InterPro" id="IPR032157">
    <property type="entry name" value="PAC4"/>
</dbReference>
<evidence type="ECO:0008006" key="3">
    <source>
        <dbReference type="Google" id="ProtNLM"/>
    </source>
</evidence>
<dbReference type="Pfam" id="PF16093">
    <property type="entry name" value="PAC4"/>
    <property type="match status" value="1"/>
</dbReference>
<sequence length="150" mass="16236">MDESTNELDVGKDGEGLPSTLSSFSSSCTLQQPKALHTFSREVQDGLLHFQILKLDKQLYIWVGCNSAKLGQLYASMPTPFERTPSLATLIGGTADNVGASIARRLALKTGWSIVLACNLPKNSPNLEAQAEIQLLQELKTLGFVNRATS</sequence>
<dbReference type="OrthoDB" id="368507at2759"/>
<proteinExistence type="predicted"/>